<keyword evidence="6" id="KW-0175">Coiled coil</keyword>
<evidence type="ECO:0000256" key="5">
    <source>
        <dbReference type="ARBA" id="ARBA00032634"/>
    </source>
</evidence>
<dbReference type="GO" id="GO:0000472">
    <property type="term" value="P:endonucleolytic cleavage to generate mature 5'-end of SSU-rRNA from (SSU-rRNA, 5.8S rRNA, LSU-rRNA)"/>
    <property type="evidence" value="ECO:0007669"/>
    <property type="project" value="TreeGrafter"/>
</dbReference>
<dbReference type="PANTHER" id="PTHR12311">
    <property type="entry name" value="ACTIVATOR OF BASAL TRANSCRIPTION 1"/>
    <property type="match status" value="1"/>
</dbReference>
<dbReference type="Gene3D" id="3.30.70.330">
    <property type="match status" value="1"/>
</dbReference>
<comment type="similarity">
    <text evidence="2">Belongs to the ESF2/ABP1 family.</text>
</comment>
<dbReference type="InterPro" id="IPR039119">
    <property type="entry name" value="ABT1/Esf2"/>
</dbReference>
<feature type="compositionally biased region" description="Basic residues" evidence="7">
    <location>
        <begin position="117"/>
        <end position="127"/>
    </location>
</feature>
<feature type="region of interest" description="Disordered" evidence="7">
    <location>
        <begin position="291"/>
        <end position="322"/>
    </location>
</feature>
<dbReference type="GO" id="GO:0034462">
    <property type="term" value="P:small-subunit processome assembly"/>
    <property type="evidence" value="ECO:0007669"/>
    <property type="project" value="TreeGrafter"/>
</dbReference>
<dbReference type="EMBL" id="JAANQT010000284">
    <property type="protein sequence ID" value="KAG1312415.1"/>
    <property type="molecule type" value="Genomic_DNA"/>
</dbReference>
<organism evidence="8 9">
    <name type="scientific">Rhizopus oryzae</name>
    <name type="common">Mucormycosis agent</name>
    <name type="synonym">Rhizopus arrhizus var. delemar</name>
    <dbReference type="NCBI Taxonomy" id="64495"/>
    <lineage>
        <taxon>Eukaryota</taxon>
        <taxon>Fungi</taxon>
        <taxon>Fungi incertae sedis</taxon>
        <taxon>Mucoromycota</taxon>
        <taxon>Mucoromycotina</taxon>
        <taxon>Mucoromycetes</taxon>
        <taxon>Mucorales</taxon>
        <taxon>Mucorineae</taxon>
        <taxon>Rhizopodaceae</taxon>
        <taxon>Rhizopus</taxon>
    </lineage>
</organism>
<dbReference type="InterPro" id="IPR034353">
    <property type="entry name" value="ABT1/ESF2_RRM"/>
</dbReference>
<evidence type="ECO:0000256" key="4">
    <source>
        <dbReference type="ARBA" id="ARBA00023242"/>
    </source>
</evidence>
<name>A0A9P7BV40_RHIOR</name>
<evidence type="ECO:0000313" key="8">
    <source>
        <dbReference type="EMBL" id="KAG1312415.1"/>
    </source>
</evidence>
<feature type="coiled-coil region" evidence="6">
    <location>
        <begin position="254"/>
        <end position="288"/>
    </location>
</feature>
<evidence type="ECO:0000256" key="3">
    <source>
        <dbReference type="ARBA" id="ARBA00022884"/>
    </source>
</evidence>
<proteinExistence type="inferred from homology"/>
<comment type="subcellular location">
    <subcellularLocation>
        <location evidence="1">Nucleus</location>
        <location evidence="1">Nucleolus</location>
    </subcellularLocation>
</comment>
<dbReference type="InterPro" id="IPR012677">
    <property type="entry name" value="Nucleotide-bd_a/b_plait_sf"/>
</dbReference>
<protein>
    <recommendedName>
        <fullName evidence="5">18S rRNA factor 2</fullName>
    </recommendedName>
</protein>
<dbReference type="GO" id="GO:0000480">
    <property type="term" value="P:endonucleolytic cleavage in 5'-ETS of tricistronic rRNA transcript (SSU-rRNA, 5.8S rRNA, LSU-rRNA)"/>
    <property type="evidence" value="ECO:0007669"/>
    <property type="project" value="TreeGrafter"/>
</dbReference>
<keyword evidence="4" id="KW-0539">Nucleus</keyword>
<comment type="caution">
    <text evidence="8">The sequence shown here is derived from an EMBL/GenBank/DDBJ whole genome shotgun (WGS) entry which is preliminary data.</text>
</comment>
<evidence type="ECO:0000256" key="2">
    <source>
        <dbReference type="ARBA" id="ARBA00005819"/>
    </source>
</evidence>
<accession>A0A9P7BV40</accession>
<dbReference type="GO" id="GO:0003723">
    <property type="term" value="F:RNA binding"/>
    <property type="evidence" value="ECO:0007669"/>
    <property type="project" value="UniProtKB-KW"/>
</dbReference>
<dbReference type="SUPFAM" id="SSF54928">
    <property type="entry name" value="RNA-binding domain, RBD"/>
    <property type="match status" value="1"/>
</dbReference>
<dbReference type="OrthoDB" id="287393at2759"/>
<dbReference type="InterPro" id="IPR035979">
    <property type="entry name" value="RBD_domain_sf"/>
</dbReference>
<dbReference type="CDD" id="cd12263">
    <property type="entry name" value="RRM_ABT1_like"/>
    <property type="match status" value="1"/>
</dbReference>
<keyword evidence="3" id="KW-0694">RNA-binding</keyword>
<dbReference type="GO" id="GO:0000447">
    <property type="term" value="P:endonucleolytic cleavage in ITS1 to separate SSU-rRNA from 5.8S rRNA and LSU-rRNA from tricistronic rRNA transcript (SSU-rRNA, 5.8S rRNA, LSU-rRNA)"/>
    <property type="evidence" value="ECO:0007669"/>
    <property type="project" value="TreeGrafter"/>
</dbReference>
<keyword evidence="9" id="KW-1185">Reference proteome</keyword>
<feature type="region of interest" description="Disordered" evidence="7">
    <location>
        <begin position="1"/>
        <end position="127"/>
    </location>
</feature>
<evidence type="ECO:0000256" key="7">
    <source>
        <dbReference type="SAM" id="MobiDB-lite"/>
    </source>
</evidence>
<feature type="compositionally biased region" description="Acidic residues" evidence="7">
    <location>
        <begin position="16"/>
        <end position="30"/>
    </location>
</feature>
<dbReference type="PANTHER" id="PTHR12311:SF7">
    <property type="entry name" value="ACTIVATOR OF BASAL TRANSCRIPTION 1"/>
    <property type="match status" value="1"/>
</dbReference>
<sequence>MPSSAKDQDLFGLNNDSEDENNVSLDEEEEKDTRFSKSKLQKSSFNDSDASSDESEDEDDKEDRNEEEESELENEEDNRESEESEEESEEEIQEELSDMEGYDAPTDLTEFGVMSSKKGKEKKKKIKSLTPEELEKFEKARKKTGVCYLSRIPLFMPPSRVRELLKKYADIGRIYLVPEDQKITTRRKKYTKNNRRNYIEGWVEFKDKKQAKAVAEHLNMREIGGKRKSRYYAEMWNIKYLPKFKWHHLTEQMAHEKQARQQRLRNEIAQANRENKTYIQNVEKAKMLENMKEKKRKRNNNDEGPSENIKRTFEQRNKVNREVAPVDESVKGLLGSIFSKK</sequence>
<gene>
    <name evidence="8" type="ORF">G6F64_003043</name>
</gene>
<evidence type="ECO:0000256" key="6">
    <source>
        <dbReference type="SAM" id="Coils"/>
    </source>
</evidence>
<reference evidence="8" key="1">
    <citation type="journal article" date="2020" name="Microb. Genom.">
        <title>Genetic diversity of clinical and environmental Mucorales isolates obtained from an investigation of mucormycosis cases among solid organ transplant recipients.</title>
        <authorList>
            <person name="Nguyen M.H."/>
            <person name="Kaul D."/>
            <person name="Muto C."/>
            <person name="Cheng S.J."/>
            <person name="Richter R.A."/>
            <person name="Bruno V.M."/>
            <person name="Liu G."/>
            <person name="Beyhan S."/>
            <person name="Sundermann A.J."/>
            <person name="Mounaud S."/>
            <person name="Pasculle A.W."/>
            <person name="Nierman W.C."/>
            <person name="Driscoll E."/>
            <person name="Cumbie R."/>
            <person name="Clancy C.J."/>
            <person name="Dupont C.L."/>
        </authorList>
    </citation>
    <scope>NUCLEOTIDE SEQUENCE</scope>
    <source>
        <strain evidence="8">GL11</strain>
    </source>
</reference>
<feature type="compositionally biased region" description="Acidic residues" evidence="7">
    <location>
        <begin position="50"/>
        <end position="101"/>
    </location>
</feature>
<feature type="compositionally biased region" description="Basic and acidic residues" evidence="7">
    <location>
        <begin position="308"/>
        <end position="321"/>
    </location>
</feature>
<evidence type="ECO:0000256" key="1">
    <source>
        <dbReference type="ARBA" id="ARBA00004604"/>
    </source>
</evidence>
<dbReference type="Proteomes" id="UP000716291">
    <property type="component" value="Unassembled WGS sequence"/>
</dbReference>
<dbReference type="GO" id="GO:0005730">
    <property type="term" value="C:nucleolus"/>
    <property type="evidence" value="ECO:0007669"/>
    <property type="project" value="UniProtKB-SubCell"/>
</dbReference>
<evidence type="ECO:0000313" key="9">
    <source>
        <dbReference type="Proteomes" id="UP000716291"/>
    </source>
</evidence>
<dbReference type="AlphaFoldDB" id="A0A9P7BV40"/>